<dbReference type="Proteomes" id="UP000655037">
    <property type="component" value="Unassembled WGS sequence"/>
</dbReference>
<proteinExistence type="predicted"/>
<accession>A0AAE2RFI2</accession>
<comment type="caution">
    <text evidence="1">The sequence shown here is derived from an EMBL/GenBank/DDBJ whole genome shotgun (WGS) entry which is preliminary data.</text>
</comment>
<gene>
    <name evidence="1" type="ORF">IEI95_024470</name>
</gene>
<sequence length="92" mass="10888">MPAITPRAKIHFCIQIWWVYRNGNWPTSSSRPSNQWKCKTMNRWQNLQRPAFQQTDTFDRRCQFQPEPDSSQLSLLKAIFSRKPGFGFPDIA</sequence>
<evidence type="ECO:0000313" key="1">
    <source>
        <dbReference type="EMBL" id="MBF2717366.1"/>
    </source>
</evidence>
<dbReference type="RefSeq" id="WP_194417129.1">
    <property type="nucleotide sequence ID" value="NZ_JACXXJ020000005.1"/>
</dbReference>
<evidence type="ECO:0000313" key="2">
    <source>
        <dbReference type="Proteomes" id="UP000655037"/>
    </source>
</evidence>
<dbReference type="AlphaFoldDB" id="A0AAE2RFI2"/>
<dbReference type="EMBL" id="JACXXJ020000005">
    <property type="protein sequence ID" value="MBF2717366.1"/>
    <property type="molecule type" value="Genomic_DNA"/>
</dbReference>
<organism evidence="1 2">
    <name type="scientific">Agrobacterium vitis</name>
    <name type="common">Rhizobium vitis</name>
    <dbReference type="NCBI Taxonomy" id="373"/>
    <lineage>
        <taxon>Bacteria</taxon>
        <taxon>Pseudomonadati</taxon>
        <taxon>Pseudomonadota</taxon>
        <taxon>Alphaproteobacteria</taxon>
        <taxon>Hyphomicrobiales</taxon>
        <taxon>Rhizobiaceae</taxon>
        <taxon>Rhizobium/Agrobacterium group</taxon>
        <taxon>Agrobacterium</taxon>
    </lineage>
</organism>
<protein>
    <submittedName>
        <fullName evidence="1">Uncharacterized protein</fullName>
    </submittedName>
</protein>
<reference evidence="1" key="1">
    <citation type="submission" date="2020-11" db="EMBL/GenBank/DDBJ databases">
        <title>Agrobacterium vitis strain K377 genome.</title>
        <authorList>
            <person name="Xi H."/>
        </authorList>
    </citation>
    <scope>NUCLEOTIDE SEQUENCE</scope>
    <source>
        <strain evidence="1">K377</strain>
    </source>
</reference>
<name>A0AAE2RFI2_AGRVI</name>